<sequence>MAAMSSPHKSAALIAGDDGYVYLGQEILALPPKEQAVLHLLLSSSPSVVSKDSFAERVWPEHGMSDESLTRCIHRLRQILRDIGEPAKDIRIESSYGRGYRLELPQSPSKASAASGHQRLLSAAQGSPQLTEALMFARNLYLQRTPASLAQAGKILRETIEQAPGYAPARVALAECLAGGNSWGVATEINLIQEGLQHLDTAEQFAPEVAGLHSARAYLLDRTWRFRESRTAFERALRDNPHDADTNFHYGWHLLATGQAGAASLALQQAVRLHPYSVLLRVTLARAYAHVGDMDGALREAQAACELSPGNDMAELYLLAFRAFLQPQEALVELVEHAWKLALSPSAMTLAPSILSYVLAKAGKEDEALEIIAICTNCGKGNACIHAMHAASLLVLNRPDHAMALVQSAAEAHCGLLPVLLHDPANAELRQHPDYATLYQRVFNDL</sequence>
<dbReference type="GO" id="GO:0006355">
    <property type="term" value="P:regulation of DNA-templated transcription"/>
    <property type="evidence" value="ECO:0007669"/>
    <property type="project" value="InterPro"/>
</dbReference>
<dbReference type="InterPro" id="IPR016032">
    <property type="entry name" value="Sig_transdc_resp-reg_C-effctor"/>
</dbReference>
<name>A0A916UPG8_9BURK</name>
<dbReference type="InterPro" id="IPR036388">
    <property type="entry name" value="WH-like_DNA-bd_sf"/>
</dbReference>
<proteinExistence type="predicted"/>
<evidence type="ECO:0000313" key="5">
    <source>
        <dbReference type="Proteomes" id="UP000637423"/>
    </source>
</evidence>
<keyword evidence="5" id="KW-1185">Reference proteome</keyword>
<dbReference type="SUPFAM" id="SSF48452">
    <property type="entry name" value="TPR-like"/>
    <property type="match status" value="1"/>
</dbReference>
<feature type="domain" description="OmpR/PhoB-type" evidence="3">
    <location>
        <begin position="1"/>
        <end position="104"/>
    </location>
</feature>
<dbReference type="Pfam" id="PF00486">
    <property type="entry name" value="Trans_reg_C"/>
    <property type="match status" value="1"/>
</dbReference>
<dbReference type="AlphaFoldDB" id="A0A916UPG8"/>
<evidence type="ECO:0000313" key="4">
    <source>
        <dbReference type="EMBL" id="GGC81871.1"/>
    </source>
</evidence>
<evidence type="ECO:0000256" key="1">
    <source>
        <dbReference type="ARBA" id="ARBA00023125"/>
    </source>
</evidence>
<feature type="DNA-binding region" description="OmpR/PhoB-type" evidence="2">
    <location>
        <begin position="1"/>
        <end position="104"/>
    </location>
</feature>
<gene>
    <name evidence="4" type="ORF">GCM10011396_31430</name>
</gene>
<protein>
    <recommendedName>
        <fullName evidence="3">OmpR/PhoB-type domain-containing protein</fullName>
    </recommendedName>
</protein>
<dbReference type="PROSITE" id="PS51755">
    <property type="entry name" value="OMPR_PHOB"/>
    <property type="match status" value="1"/>
</dbReference>
<dbReference type="Proteomes" id="UP000637423">
    <property type="component" value="Unassembled WGS sequence"/>
</dbReference>
<dbReference type="GO" id="GO:0003677">
    <property type="term" value="F:DNA binding"/>
    <property type="evidence" value="ECO:0007669"/>
    <property type="project" value="UniProtKB-UniRule"/>
</dbReference>
<dbReference type="Gene3D" id="1.10.10.10">
    <property type="entry name" value="Winged helix-like DNA-binding domain superfamily/Winged helix DNA-binding domain"/>
    <property type="match status" value="1"/>
</dbReference>
<dbReference type="Pfam" id="PF13432">
    <property type="entry name" value="TPR_16"/>
    <property type="match status" value="1"/>
</dbReference>
<dbReference type="SMART" id="SM00862">
    <property type="entry name" value="Trans_reg_C"/>
    <property type="match status" value="1"/>
</dbReference>
<evidence type="ECO:0000259" key="3">
    <source>
        <dbReference type="PROSITE" id="PS51755"/>
    </source>
</evidence>
<dbReference type="EMBL" id="BMED01000003">
    <property type="protein sequence ID" value="GGC81871.1"/>
    <property type="molecule type" value="Genomic_DNA"/>
</dbReference>
<keyword evidence="1 2" id="KW-0238">DNA-binding</keyword>
<organism evidence="4 5">
    <name type="scientific">Undibacterium terreum</name>
    <dbReference type="NCBI Taxonomy" id="1224302"/>
    <lineage>
        <taxon>Bacteria</taxon>
        <taxon>Pseudomonadati</taxon>
        <taxon>Pseudomonadota</taxon>
        <taxon>Betaproteobacteria</taxon>
        <taxon>Burkholderiales</taxon>
        <taxon>Oxalobacteraceae</taxon>
        <taxon>Undibacterium</taxon>
    </lineage>
</organism>
<accession>A0A916UPG8</accession>
<evidence type="ECO:0000256" key="2">
    <source>
        <dbReference type="PROSITE-ProRule" id="PRU01091"/>
    </source>
</evidence>
<dbReference type="Gene3D" id="1.25.40.10">
    <property type="entry name" value="Tetratricopeptide repeat domain"/>
    <property type="match status" value="1"/>
</dbReference>
<reference evidence="4" key="1">
    <citation type="journal article" date="2014" name="Int. J. Syst. Evol. Microbiol.">
        <title>Complete genome sequence of Corynebacterium casei LMG S-19264T (=DSM 44701T), isolated from a smear-ripened cheese.</title>
        <authorList>
            <consortium name="US DOE Joint Genome Institute (JGI-PGF)"/>
            <person name="Walter F."/>
            <person name="Albersmeier A."/>
            <person name="Kalinowski J."/>
            <person name="Ruckert C."/>
        </authorList>
    </citation>
    <scope>NUCLEOTIDE SEQUENCE</scope>
    <source>
        <strain evidence="4">CGMCC 1.10998</strain>
    </source>
</reference>
<dbReference type="InterPro" id="IPR011990">
    <property type="entry name" value="TPR-like_helical_dom_sf"/>
</dbReference>
<reference evidence="4" key="2">
    <citation type="submission" date="2020-09" db="EMBL/GenBank/DDBJ databases">
        <authorList>
            <person name="Sun Q."/>
            <person name="Zhou Y."/>
        </authorList>
    </citation>
    <scope>NUCLEOTIDE SEQUENCE</scope>
    <source>
        <strain evidence="4">CGMCC 1.10998</strain>
    </source>
</reference>
<dbReference type="InterPro" id="IPR001867">
    <property type="entry name" value="OmpR/PhoB-type_DNA-bd"/>
</dbReference>
<dbReference type="SUPFAM" id="SSF46894">
    <property type="entry name" value="C-terminal effector domain of the bipartite response regulators"/>
    <property type="match status" value="1"/>
</dbReference>
<dbReference type="GO" id="GO:0000160">
    <property type="term" value="P:phosphorelay signal transduction system"/>
    <property type="evidence" value="ECO:0007669"/>
    <property type="project" value="InterPro"/>
</dbReference>
<comment type="caution">
    <text evidence="4">The sequence shown here is derived from an EMBL/GenBank/DDBJ whole genome shotgun (WGS) entry which is preliminary data.</text>
</comment>